<accession>J9DRR6</accession>
<gene>
    <name evidence="2" type="ORF">EDEG_01695</name>
</gene>
<evidence type="ECO:0000313" key="3">
    <source>
        <dbReference type="Proteomes" id="UP000003163"/>
    </source>
</evidence>
<feature type="transmembrane region" description="Helical" evidence="1">
    <location>
        <begin position="32"/>
        <end position="54"/>
    </location>
</feature>
<dbReference type="InParanoid" id="J9DRR6"/>
<keyword evidence="1" id="KW-1133">Transmembrane helix</keyword>
<sequence>MMYIISLNMLLYIKAFHIIRILILYKSSITQFYLKIFYTVVSYDIINILSYIYVFHNVNLQNFIYYDITQCCSTNFLTHEILKNRTICYFKIKIYILLAYK</sequence>
<comment type="caution">
    <text evidence="2">The sequence shown here is derived from an EMBL/GenBank/DDBJ whole genome shotgun (WGS) entry which is preliminary data.</text>
</comment>
<keyword evidence="1" id="KW-0472">Membrane</keyword>
<organism evidence="2 3">
    <name type="scientific">Edhazardia aedis (strain USNM 41457)</name>
    <name type="common">Microsporidian parasite</name>
    <dbReference type="NCBI Taxonomy" id="1003232"/>
    <lineage>
        <taxon>Eukaryota</taxon>
        <taxon>Fungi</taxon>
        <taxon>Fungi incertae sedis</taxon>
        <taxon>Microsporidia</taxon>
        <taxon>Edhazardia</taxon>
    </lineage>
</organism>
<evidence type="ECO:0000313" key="2">
    <source>
        <dbReference type="EMBL" id="EJW04012.1"/>
    </source>
</evidence>
<name>J9DRR6_EDHAE</name>
<evidence type="ECO:0000256" key="1">
    <source>
        <dbReference type="SAM" id="Phobius"/>
    </source>
</evidence>
<dbReference type="Proteomes" id="UP000003163">
    <property type="component" value="Unassembled WGS sequence"/>
</dbReference>
<dbReference type="HOGENOM" id="CLU_2291653_0_0_1"/>
<feature type="transmembrane region" description="Helical" evidence="1">
    <location>
        <begin position="6"/>
        <end position="25"/>
    </location>
</feature>
<reference evidence="2 3" key="1">
    <citation type="submission" date="2011-08" db="EMBL/GenBank/DDBJ databases">
        <authorList>
            <person name="Liu Z.J."/>
            <person name="Shi F.L."/>
            <person name="Lu J.Q."/>
            <person name="Li M."/>
            <person name="Wang Z.L."/>
        </authorList>
    </citation>
    <scope>NUCLEOTIDE SEQUENCE [LARGE SCALE GENOMIC DNA]</scope>
    <source>
        <strain evidence="2 3">USNM 41457</strain>
    </source>
</reference>
<protein>
    <submittedName>
        <fullName evidence="2">Uncharacterized protein</fullName>
    </submittedName>
</protein>
<keyword evidence="1" id="KW-0812">Transmembrane</keyword>
<dbReference type="VEuPathDB" id="MicrosporidiaDB:EDEG_01695"/>
<dbReference type="AlphaFoldDB" id="J9DRR6"/>
<proteinExistence type="predicted"/>
<dbReference type="EMBL" id="AFBI03000025">
    <property type="protein sequence ID" value="EJW04012.1"/>
    <property type="molecule type" value="Genomic_DNA"/>
</dbReference>
<keyword evidence="3" id="KW-1185">Reference proteome</keyword>
<reference evidence="3" key="2">
    <citation type="submission" date="2015-07" db="EMBL/GenBank/DDBJ databases">
        <title>Contrasting host-pathogen interactions and genome evolution in two generalist and specialist microsporidian pathogens of mosquitoes.</title>
        <authorList>
            <consortium name="The Broad Institute Genomics Platform"/>
            <consortium name="The Broad Institute Genome Sequencing Center for Infectious Disease"/>
            <person name="Cuomo C.A."/>
            <person name="Sanscrainte N.D."/>
            <person name="Goldberg J.M."/>
            <person name="Heiman D."/>
            <person name="Young S."/>
            <person name="Zeng Q."/>
            <person name="Becnel J.J."/>
            <person name="Birren B.W."/>
        </authorList>
    </citation>
    <scope>NUCLEOTIDE SEQUENCE [LARGE SCALE GENOMIC DNA]</scope>
    <source>
        <strain evidence="3">USNM 41457</strain>
    </source>
</reference>